<dbReference type="FunFam" id="1.10.230.10:FF:000005">
    <property type="entry name" value="ATP-citrate synthase subunit 1"/>
    <property type="match status" value="1"/>
</dbReference>
<dbReference type="PANTHER" id="PTHR23118">
    <property type="entry name" value="ATP-CITRATE SYNTHASE"/>
    <property type="match status" value="1"/>
</dbReference>
<dbReference type="PANTHER" id="PTHR23118:SF42">
    <property type="entry name" value="ATP-CITRATE SYNTHASE"/>
    <property type="match status" value="1"/>
</dbReference>
<dbReference type="SUPFAM" id="SSF48256">
    <property type="entry name" value="Citrate synthase"/>
    <property type="match status" value="1"/>
</dbReference>
<comment type="caution">
    <text evidence="1">The sequence shown here is derived from an EMBL/GenBank/DDBJ whole genome shotgun (WGS) entry which is preliminary data.</text>
</comment>
<reference evidence="1 2" key="1">
    <citation type="submission" date="2024-03" db="EMBL/GenBank/DDBJ databases">
        <title>The genome assembly and annotation of the cricket Gryllus longicercus Weissman &amp; Gray.</title>
        <authorList>
            <person name="Szrajer S."/>
            <person name="Gray D."/>
            <person name="Ylla G."/>
        </authorList>
    </citation>
    <scope>NUCLEOTIDE SEQUENCE [LARGE SCALE GENOMIC DNA]</scope>
    <source>
        <strain evidence="1">DAG 2021-001</strain>
        <tissue evidence="1">Whole body minus gut</tissue>
    </source>
</reference>
<name>A0AAN9VL79_9ORTH</name>
<dbReference type="GO" id="GO:0005829">
    <property type="term" value="C:cytosol"/>
    <property type="evidence" value="ECO:0007669"/>
    <property type="project" value="TreeGrafter"/>
</dbReference>
<evidence type="ECO:0000313" key="1">
    <source>
        <dbReference type="EMBL" id="KAK7865326.1"/>
    </source>
</evidence>
<dbReference type="EMBL" id="JAZDUA010000180">
    <property type="protein sequence ID" value="KAK7865326.1"/>
    <property type="molecule type" value="Genomic_DNA"/>
</dbReference>
<dbReference type="InterPro" id="IPR036969">
    <property type="entry name" value="Citrate_synthase_sf"/>
</dbReference>
<dbReference type="Pfam" id="PF00285">
    <property type="entry name" value="Citrate_synt"/>
    <property type="match status" value="1"/>
</dbReference>
<evidence type="ECO:0000313" key="2">
    <source>
        <dbReference type="Proteomes" id="UP001378592"/>
    </source>
</evidence>
<dbReference type="GO" id="GO:0006633">
    <property type="term" value="P:fatty acid biosynthetic process"/>
    <property type="evidence" value="ECO:0007669"/>
    <property type="project" value="TreeGrafter"/>
</dbReference>
<accession>A0AAN9VL79</accession>
<gene>
    <name evidence="1" type="ORF">R5R35_007409</name>
</gene>
<evidence type="ECO:0008006" key="3">
    <source>
        <dbReference type="Google" id="ProtNLM"/>
    </source>
</evidence>
<protein>
    <recommendedName>
        <fullName evidence="3">Citrate synthase</fullName>
    </recommendedName>
</protein>
<organism evidence="1 2">
    <name type="scientific">Gryllus longicercus</name>
    <dbReference type="NCBI Taxonomy" id="2509291"/>
    <lineage>
        <taxon>Eukaryota</taxon>
        <taxon>Metazoa</taxon>
        <taxon>Ecdysozoa</taxon>
        <taxon>Arthropoda</taxon>
        <taxon>Hexapoda</taxon>
        <taxon>Insecta</taxon>
        <taxon>Pterygota</taxon>
        <taxon>Neoptera</taxon>
        <taxon>Polyneoptera</taxon>
        <taxon>Orthoptera</taxon>
        <taxon>Ensifera</taxon>
        <taxon>Gryllidea</taxon>
        <taxon>Grylloidea</taxon>
        <taxon>Gryllidae</taxon>
        <taxon>Gryllinae</taxon>
        <taxon>Gryllus</taxon>
    </lineage>
</organism>
<dbReference type="InterPro" id="IPR016142">
    <property type="entry name" value="Citrate_synth-like_lrg_a-sub"/>
</dbReference>
<proteinExistence type="predicted"/>
<dbReference type="GO" id="GO:0006085">
    <property type="term" value="P:acetyl-CoA biosynthetic process"/>
    <property type="evidence" value="ECO:0007669"/>
    <property type="project" value="TreeGrafter"/>
</dbReference>
<keyword evidence="2" id="KW-1185">Reference proteome</keyword>
<sequence length="154" mass="16743">MCLMLTADHGPAVAGAHNTIVCARAGKDLVSSLTSGLLTIGSRFGGALDESAKMFSKAFDAKQEPQEFVSSMRKEGKLIMGVGHRIKSINNPDLRVTAVKEFVQKHFPQFPLLKFALEVEKITTAKRPNLILNVDGVIATSFVDLLRHSGCFDK</sequence>
<dbReference type="GO" id="GO:0003878">
    <property type="term" value="F:ATP citrate synthase activity"/>
    <property type="evidence" value="ECO:0007669"/>
    <property type="project" value="TreeGrafter"/>
</dbReference>
<dbReference type="InterPro" id="IPR002020">
    <property type="entry name" value="Citrate_synthase"/>
</dbReference>
<dbReference type="CDD" id="cd06100">
    <property type="entry name" value="CCL_ACL-C"/>
    <property type="match status" value="1"/>
</dbReference>
<dbReference type="AlphaFoldDB" id="A0AAN9VL79"/>
<dbReference type="Proteomes" id="UP001378592">
    <property type="component" value="Unassembled WGS sequence"/>
</dbReference>
<dbReference type="InterPro" id="IPR016143">
    <property type="entry name" value="Citrate_synth-like_sm_a-sub"/>
</dbReference>
<dbReference type="Gene3D" id="1.10.230.10">
    <property type="entry name" value="Cytochrome P450-Terp, domain 2"/>
    <property type="match status" value="1"/>
</dbReference>
<dbReference type="Gene3D" id="1.10.580.10">
    <property type="entry name" value="Citrate Synthase, domain 1"/>
    <property type="match status" value="1"/>
</dbReference>